<organism evidence="6">
    <name type="scientific">Micromonas pusilla (strain CCMP1545)</name>
    <name type="common">Picoplanktonic green alga</name>
    <dbReference type="NCBI Taxonomy" id="564608"/>
    <lineage>
        <taxon>Eukaryota</taxon>
        <taxon>Viridiplantae</taxon>
        <taxon>Chlorophyta</taxon>
        <taxon>Mamiellophyceae</taxon>
        <taxon>Mamiellales</taxon>
        <taxon>Mamiellaceae</taxon>
        <taxon>Micromonas</taxon>
    </lineage>
</organism>
<dbReference type="InterPro" id="IPR001356">
    <property type="entry name" value="HD"/>
</dbReference>
<evidence type="ECO:0000259" key="4">
    <source>
        <dbReference type="PROSITE" id="PS50071"/>
    </source>
</evidence>
<feature type="domain" description="Homeobox" evidence="4">
    <location>
        <begin position="253"/>
        <end position="307"/>
    </location>
</feature>
<proteinExistence type="predicted"/>
<evidence type="ECO:0000313" key="6">
    <source>
        <dbReference type="Proteomes" id="UP000001876"/>
    </source>
</evidence>
<feature type="compositionally biased region" description="Low complexity" evidence="3">
    <location>
        <begin position="24"/>
        <end position="38"/>
    </location>
</feature>
<dbReference type="Proteomes" id="UP000001876">
    <property type="component" value="Unassembled WGS sequence"/>
</dbReference>
<feature type="region of interest" description="Disordered" evidence="3">
    <location>
        <begin position="1"/>
        <end position="134"/>
    </location>
</feature>
<keyword evidence="1 2" id="KW-0371">Homeobox</keyword>
<evidence type="ECO:0000256" key="3">
    <source>
        <dbReference type="SAM" id="MobiDB-lite"/>
    </source>
</evidence>
<evidence type="ECO:0000256" key="1">
    <source>
        <dbReference type="PROSITE-ProRule" id="PRU00108"/>
    </source>
</evidence>
<dbReference type="InterPro" id="IPR009057">
    <property type="entry name" value="Homeodomain-like_sf"/>
</dbReference>
<feature type="compositionally biased region" description="Low complexity" evidence="3">
    <location>
        <begin position="49"/>
        <end position="59"/>
    </location>
</feature>
<dbReference type="KEGG" id="mpp:MICPUCDRAFT_56419"/>
<sequence>MASASLAARALDASALRNPRARIPRASAGARAPAASGRRAVRSARHQFAAAAIPRTTPRGPAPPRASADDDEEEEEDWEKLFTELKPLTPELPRYKARARPRASNPPRRAALGSSRPHRVALASPEPKTPSSSAIRSIHPSVAILEKALARGRRRIPISKIARDLELRRDDVLAWVRANAHREPELARSHPPEPERVATVRLDRDGNVASASRAGRNGRDAAVSSQTSYLKHAPGAADAHVPKGAPAWKGFNKTRLGATNVATLEKVYAAERYPDDGMVDSVHRATKLPRSKIVAWFKTKREEEKAAKRGGERRGGERGDERGGRGGGGGRARDGDGDGFYDRRGRDDGMRGGEMKRDGYGNKPQAEGRRDSTSGWSGGRRR</sequence>
<feature type="region of interest" description="Disordered" evidence="3">
    <location>
        <begin position="208"/>
        <end position="242"/>
    </location>
</feature>
<dbReference type="OMA" id="REYDAQT"/>
<feature type="compositionally biased region" description="Low complexity" evidence="3">
    <location>
        <begin position="102"/>
        <end position="111"/>
    </location>
</feature>
<dbReference type="GO" id="GO:0005634">
    <property type="term" value="C:nucleus"/>
    <property type="evidence" value="ECO:0007669"/>
    <property type="project" value="UniProtKB-SubCell"/>
</dbReference>
<feature type="compositionally biased region" description="Basic and acidic residues" evidence="3">
    <location>
        <begin position="301"/>
        <end position="324"/>
    </location>
</feature>
<dbReference type="SUPFAM" id="SSF46689">
    <property type="entry name" value="Homeodomain-like"/>
    <property type="match status" value="1"/>
</dbReference>
<feature type="compositionally biased region" description="Low complexity" evidence="3">
    <location>
        <begin position="1"/>
        <end position="17"/>
    </location>
</feature>
<dbReference type="OrthoDB" id="498730at2759"/>
<dbReference type="AlphaFoldDB" id="C1MM68"/>
<dbReference type="EMBL" id="GG663737">
    <property type="protein sequence ID" value="EEH58526.1"/>
    <property type="molecule type" value="Genomic_DNA"/>
</dbReference>
<dbReference type="RefSeq" id="XP_003056881.1">
    <property type="nucleotide sequence ID" value="XM_003056835.1"/>
</dbReference>
<keyword evidence="6" id="KW-1185">Reference proteome</keyword>
<protein>
    <submittedName>
        <fullName evidence="5">Ocp3-like homeobox transcription factor</fullName>
    </submittedName>
</protein>
<dbReference type="Pfam" id="PF00046">
    <property type="entry name" value="Homeodomain"/>
    <property type="match status" value="1"/>
</dbReference>
<comment type="subcellular location">
    <subcellularLocation>
        <location evidence="1 2">Nucleus</location>
    </subcellularLocation>
</comment>
<keyword evidence="1 2" id="KW-0238">DNA-binding</keyword>
<dbReference type="GeneID" id="9682320"/>
<dbReference type="PROSITE" id="PS50071">
    <property type="entry name" value="HOMEOBOX_2"/>
    <property type="match status" value="1"/>
</dbReference>
<gene>
    <name evidence="5" type="ORF">MICPUCDRAFT_56419</name>
</gene>
<feature type="compositionally biased region" description="Acidic residues" evidence="3">
    <location>
        <begin position="69"/>
        <end position="78"/>
    </location>
</feature>
<feature type="DNA-binding region" description="Homeobox" evidence="1">
    <location>
        <begin position="255"/>
        <end position="308"/>
    </location>
</feature>
<feature type="compositionally biased region" description="Basic and acidic residues" evidence="3">
    <location>
        <begin position="331"/>
        <end position="372"/>
    </location>
</feature>
<name>C1MM68_MICPC</name>
<evidence type="ECO:0000256" key="2">
    <source>
        <dbReference type="RuleBase" id="RU000682"/>
    </source>
</evidence>
<keyword evidence="1 2" id="KW-0539">Nucleus</keyword>
<dbReference type="eggNOG" id="ENOG502R2EZ">
    <property type="taxonomic scope" value="Eukaryota"/>
</dbReference>
<reference evidence="5 6" key="1">
    <citation type="journal article" date="2009" name="Science">
        <title>Green evolution and dynamic adaptations revealed by genomes of the marine picoeukaryotes Micromonas.</title>
        <authorList>
            <person name="Worden A.Z."/>
            <person name="Lee J.H."/>
            <person name="Mock T."/>
            <person name="Rouze P."/>
            <person name="Simmons M.P."/>
            <person name="Aerts A.L."/>
            <person name="Allen A.E."/>
            <person name="Cuvelier M.L."/>
            <person name="Derelle E."/>
            <person name="Everett M.V."/>
            <person name="Foulon E."/>
            <person name="Grimwood J."/>
            <person name="Gundlach H."/>
            <person name="Henrissat B."/>
            <person name="Napoli C."/>
            <person name="McDonald S.M."/>
            <person name="Parker M.S."/>
            <person name="Rombauts S."/>
            <person name="Salamov A."/>
            <person name="Von Dassow P."/>
            <person name="Badger J.H."/>
            <person name="Coutinho P.M."/>
            <person name="Demir E."/>
            <person name="Dubchak I."/>
            <person name="Gentemann C."/>
            <person name="Eikrem W."/>
            <person name="Gready J.E."/>
            <person name="John U."/>
            <person name="Lanier W."/>
            <person name="Lindquist E.A."/>
            <person name="Lucas S."/>
            <person name="Mayer K.F."/>
            <person name="Moreau H."/>
            <person name="Not F."/>
            <person name="Otillar R."/>
            <person name="Panaud O."/>
            <person name="Pangilinan J."/>
            <person name="Paulsen I."/>
            <person name="Piegu B."/>
            <person name="Poliakov A."/>
            <person name="Robbens S."/>
            <person name="Schmutz J."/>
            <person name="Toulza E."/>
            <person name="Wyss T."/>
            <person name="Zelensky A."/>
            <person name="Zhou K."/>
            <person name="Armbrust E.V."/>
            <person name="Bhattacharya D."/>
            <person name="Goodenough U.W."/>
            <person name="Van de Peer Y."/>
            <person name="Grigoriev I.V."/>
        </authorList>
    </citation>
    <scope>NUCLEOTIDE SEQUENCE [LARGE SCALE GENOMIC DNA]</scope>
    <source>
        <strain evidence="5 6">CCMP1545</strain>
    </source>
</reference>
<accession>C1MM68</accession>
<dbReference type="Gene3D" id="1.10.10.60">
    <property type="entry name" value="Homeodomain-like"/>
    <property type="match status" value="1"/>
</dbReference>
<feature type="region of interest" description="Disordered" evidence="3">
    <location>
        <begin position="301"/>
        <end position="382"/>
    </location>
</feature>
<evidence type="ECO:0000313" key="5">
    <source>
        <dbReference type="EMBL" id="EEH58526.1"/>
    </source>
</evidence>
<dbReference type="GO" id="GO:0003677">
    <property type="term" value="F:DNA binding"/>
    <property type="evidence" value="ECO:0007669"/>
    <property type="project" value="UniProtKB-UniRule"/>
</dbReference>